<feature type="domain" description="Putative plant transposon protein" evidence="1">
    <location>
        <begin position="1"/>
        <end position="63"/>
    </location>
</feature>
<proteinExistence type="predicted"/>
<evidence type="ECO:0000259" key="1">
    <source>
        <dbReference type="Pfam" id="PF20167"/>
    </source>
</evidence>
<accession>M1DUF8</accession>
<dbReference type="EnsemblPlants" id="PGSC0003DMT400094592">
    <property type="protein sequence ID" value="PGSC0003DMT400094592"/>
    <property type="gene ID" value="PGSC0003DMG400044163"/>
</dbReference>
<sequence length="154" mass="16674">MSSQNESILRHTKAASLGSIISGKRINLGMIIGQDMAIRAKQRQTSLPFPVLITNLGRRAQVPFDAKKDVEVTPTSCTDIRWIETEYLKDEAEKKKVVLVDTSPIVYTDTLPAEAFLPTLISKPLGISSVAPSMTPSSFSAPFPPRSCTAAAIS</sequence>
<dbReference type="HOGENOM" id="CLU_029307_10_1_1"/>
<evidence type="ECO:0000313" key="3">
    <source>
        <dbReference type="Proteomes" id="UP000011115"/>
    </source>
</evidence>
<dbReference type="AlphaFoldDB" id="M1DUF8"/>
<dbReference type="Proteomes" id="UP000011115">
    <property type="component" value="Unassembled WGS sequence"/>
</dbReference>
<name>M1DUF8_SOLTU</name>
<reference evidence="3" key="1">
    <citation type="journal article" date="2011" name="Nature">
        <title>Genome sequence and analysis of the tuber crop potato.</title>
        <authorList>
            <consortium name="The Potato Genome Sequencing Consortium"/>
        </authorList>
    </citation>
    <scope>NUCLEOTIDE SEQUENCE [LARGE SCALE GENOMIC DNA]</scope>
    <source>
        <strain evidence="3">cv. DM1-3 516 R44</strain>
    </source>
</reference>
<dbReference type="PANTHER" id="PTHR33180">
    <property type="entry name" value="PHOTOSYSTEM II CP43 REACTION CENTER PROTEIN"/>
    <property type="match status" value="1"/>
</dbReference>
<evidence type="ECO:0000313" key="2">
    <source>
        <dbReference type="EnsemblPlants" id="PGSC0003DMT400094592"/>
    </source>
</evidence>
<dbReference type="InParanoid" id="M1DUF8"/>
<dbReference type="PANTHER" id="PTHR33180:SF31">
    <property type="entry name" value="POLYPROTEIN PROTEIN"/>
    <property type="match status" value="1"/>
</dbReference>
<reference evidence="2" key="2">
    <citation type="submission" date="2015-06" db="UniProtKB">
        <authorList>
            <consortium name="EnsemblPlants"/>
        </authorList>
    </citation>
    <scope>IDENTIFICATION</scope>
    <source>
        <strain evidence="2">DM1-3 516 R44</strain>
    </source>
</reference>
<protein>
    <recommendedName>
        <fullName evidence="1">Putative plant transposon protein domain-containing protein</fullName>
    </recommendedName>
</protein>
<keyword evidence="3" id="KW-1185">Reference proteome</keyword>
<dbReference type="Pfam" id="PF20167">
    <property type="entry name" value="Transposase_32"/>
    <property type="match status" value="1"/>
</dbReference>
<dbReference type="Gramene" id="PGSC0003DMT400094592">
    <property type="protein sequence ID" value="PGSC0003DMT400094592"/>
    <property type="gene ID" value="PGSC0003DMG400044163"/>
</dbReference>
<dbReference type="InterPro" id="IPR046796">
    <property type="entry name" value="Transposase_32_dom"/>
</dbReference>
<organism evidence="2 3">
    <name type="scientific">Solanum tuberosum</name>
    <name type="common">Potato</name>
    <dbReference type="NCBI Taxonomy" id="4113"/>
    <lineage>
        <taxon>Eukaryota</taxon>
        <taxon>Viridiplantae</taxon>
        <taxon>Streptophyta</taxon>
        <taxon>Embryophyta</taxon>
        <taxon>Tracheophyta</taxon>
        <taxon>Spermatophyta</taxon>
        <taxon>Magnoliopsida</taxon>
        <taxon>eudicotyledons</taxon>
        <taxon>Gunneridae</taxon>
        <taxon>Pentapetalae</taxon>
        <taxon>asterids</taxon>
        <taxon>lamiids</taxon>
        <taxon>Solanales</taxon>
        <taxon>Solanaceae</taxon>
        <taxon>Solanoideae</taxon>
        <taxon>Solaneae</taxon>
        <taxon>Solanum</taxon>
    </lineage>
</organism>
<dbReference type="PaxDb" id="4113-PGSC0003DMT400094592"/>